<evidence type="ECO:0000256" key="6">
    <source>
        <dbReference type="RuleBase" id="RU003783"/>
    </source>
</evidence>
<sequence length="422" mass="49632">MSLLKKVIVVAGTTGVGKSQLSIQLAKKYNGEVINSDSMQVYRDIPVITNKHPLEEREGIQHHVMNHVGWDEEYFLHRFEDECLTAIDDIHNRNKVPIIVGGTHYYLQVLFNKHVDASIEANIGDQQLSEKQRELLDSGDNELVHRTLSIVDPTIAKKFHPNDNRRVRRMLEIYYLTHKKPSELFEQQEVKLKFDTLFYWIYSEPHVLDQRLDARVDSMLQTGGMDEINQLFDYYNEQHMSPEKCENGVWQVIGFKEFLPWLLNPDSVTLQECIERMKIRTRQYAKRQVKWIRKMLIPDIKGDIYVLNATDLSDWQNSVSKRAFQIGDQFMEGISINYPHAPEGLKDLISKEQTVDRKLNDWQNFTCETCRDHDNKPLICIGEKNWNIHLKSKRHRANLNRGSKKAEYEKWKRSQLENPKEI</sequence>
<dbReference type="EMBL" id="JBEVYD010000004">
    <property type="protein sequence ID" value="KAL3233522.1"/>
    <property type="molecule type" value="Genomic_DNA"/>
</dbReference>
<reference evidence="9 10" key="1">
    <citation type="submission" date="2024-05" db="EMBL/GenBank/DDBJ databases">
        <title>Long read based assembly of the Candida bracarensis genome reveals expanded adhesin content.</title>
        <authorList>
            <person name="Marcet-Houben M."/>
            <person name="Ksiezopolska E."/>
            <person name="Gabaldon T."/>
        </authorList>
    </citation>
    <scope>NUCLEOTIDE SEQUENCE [LARGE SCALE GENOMIC DNA]</scope>
    <source>
        <strain evidence="9 10">CBM6</strain>
    </source>
</reference>
<dbReference type="Gene3D" id="3.40.50.300">
    <property type="entry name" value="P-loop containing nucleotide triphosphate hydrolases"/>
    <property type="match status" value="1"/>
</dbReference>
<comment type="caution">
    <text evidence="9">The sequence shown here is derived from an EMBL/GenBank/DDBJ whole genome shotgun (WGS) entry which is preliminary data.</text>
</comment>
<organism evidence="9 10">
    <name type="scientific">Nakaseomyces bracarensis</name>
    <dbReference type="NCBI Taxonomy" id="273131"/>
    <lineage>
        <taxon>Eukaryota</taxon>
        <taxon>Fungi</taxon>
        <taxon>Dikarya</taxon>
        <taxon>Ascomycota</taxon>
        <taxon>Saccharomycotina</taxon>
        <taxon>Saccharomycetes</taxon>
        <taxon>Saccharomycetales</taxon>
        <taxon>Saccharomycetaceae</taxon>
        <taxon>Nakaseomyces</taxon>
    </lineage>
</organism>
<keyword evidence="2 5" id="KW-0808">Transferase</keyword>
<evidence type="ECO:0000256" key="1">
    <source>
        <dbReference type="ARBA" id="ARBA00005842"/>
    </source>
</evidence>
<evidence type="ECO:0000256" key="4">
    <source>
        <dbReference type="ARBA" id="ARBA00022840"/>
    </source>
</evidence>
<keyword evidence="10" id="KW-1185">Reference proteome</keyword>
<dbReference type="PIRSF" id="PIRSF039110">
    <property type="entry name" value="IPP_transferase"/>
    <property type="match status" value="1"/>
</dbReference>
<evidence type="ECO:0000256" key="8">
    <source>
        <dbReference type="SAM" id="MobiDB-lite"/>
    </source>
</evidence>
<protein>
    <recommendedName>
        <fullName evidence="5 6">tRNA dimethylallyltransferase</fullName>
        <ecNumber evidence="5 6">2.5.1.75</ecNumber>
    </recommendedName>
</protein>
<dbReference type="HAMAP" id="MF_00185">
    <property type="entry name" value="IPP_trans"/>
    <property type="match status" value="1"/>
</dbReference>
<name>A0ABR4NXB0_9SACH</name>
<feature type="region of interest" description="Disordered" evidence="8">
    <location>
        <begin position="397"/>
        <end position="422"/>
    </location>
</feature>
<comment type="catalytic activity">
    <reaction evidence="5 6">
        <text>adenosine(37) in tRNA + dimethylallyl diphosphate = N(6)-dimethylallyladenosine(37) in tRNA + diphosphate</text>
        <dbReference type="Rhea" id="RHEA:26482"/>
        <dbReference type="Rhea" id="RHEA-COMP:10162"/>
        <dbReference type="Rhea" id="RHEA-COMP:10375"/>
        <dbReference type="ChEBI" id="CHEBI:33019"/>
        <dbReference type="ChEBI" id="CHEBI:57623"/>
        <dbReference type="ChEBI" id="CHEBI:74411"/>
        <dbReference type="ChEBI" id="CHEBI:74415"/>
        <dbReference type="EC" id="2.5.1.75"/>
    </reaction>
</comment>
<comment type="function">
    <text evidence="5">Catalyzes the transfer of a dimethylallyl group onto the adenine at position 37.</text>
</comment>
<evidence type="ECO:0000313" key="10">
    <source>
        <dbReference type="Proteomes" id="UP001623330"/>
    </source>
</evidence>
<proteinExistence type="inferred from homology"/>
<feature type="compositionally biased region" description="Basic and acidic residues" evidence="8">
    <location>
        <begin position="404"/>
        <end position="422"/>
    </location>
</feature>
<evidence type="ECO:0000256" key="5">
    <source>
        <dbReference type="PIRNR" id="PIRNR039110"/>
    </source>
</evidence>
<dbReference type="Proteomes" id="UP001623330">
    <property type="component" value="Unassembled WGS sequence"/>
</dbReference>
<dbReference type="SUPFAM" id="SSF52540">
    <property type="entry name" value="P-loop containing nucleoside triphosphate hydrolases"/>
    <property type="match status" value="1"/>
</dbReference>
<dbReference type="InterPro" id="IPR018022">
    <property type="entry name" value="IPT"/>
</dbReference>
<keyword evidence="3 5" id="KW-0547">Nucleotide-binding</keyword>
<evidence type="ECO:0000256" key="3">
    <source>
        <dbReference type="ARBA" id="ARBA00022741"/>
    </source>
</evidence>
<evidence type="ECO:0000256" key="2">
    <source>
        <dbReference type="ARBA" id="ARBA00022679"/>
    </source>
</evidence>
<evidence type="ECO:0000256" key="7">
    <source>
        <dbReference type="RuleBase" id="RU003785"/>
    </source>
</evidence>
<keyword evidence="4 5" id="KW-0067">ATP-binding</keyword>
<gene>
    <name evidence="9" type="ORF">RNJ44_03562</name>
</gene>
<comment type="similarity">
    <text evidence="1 5 7">Belongs to the IPP transferase family.</text>
</comment>
<dbReference type="Gene3D" id="3.30.160.60">
    <property type="entry name" value="Classic Zinc Finger"/>
    <property type="match status" value="1"/>
</dbReference>
<dbReference type="InterPro" id="IPR030666">
    <property type="entry name" value="IPP_transferase_euk"/>
</dbReference>
<dbReference type="InterPro" id="IPR027417">
    <property type="entry name" value="P-loop_NTPase"/>
</dbReference>
<dbReference type="InterPro" id="IPR039657">
    <property type="entry name" value="Dimethylallyltransferase"/>
</dbReference>
<dbReference type="Gene3D" id="1.10.20.140">
    <property type="match status" value="1"/>
</dbReference>
<keyword evidence="5 6" id="KW-0819">tRNA processing</keyword>
<dbReference type="Pfam" id="PF01715">
    <property type="entry name" value="IPPT"/>
    <property type="match status" value="1"/>
</dbReference>
<dbReference type="NCBIfam" id="TIGR00174">
    <property type="entry name" value="miaA"/>
    <property type="match status" value="1"/>
</dbReference>
<accession>A0ABR4NXB0</accession>
<dbReference type="PANTHER" id="PTHR11088">
    <property type="entry name" value="TRNA DIMETHYLALLYLTRANSFERASE"/>
    <property type="match status" value="1"/>
</dbReference>
<keyword evidence="5" id="KW-0963">Cytoplasm</keyword>
<dbReference type="EC" id="2.5.1.75" evidence="5 6"/>
<evidence type="ECO:0000313" key="9">
    <source>
        <dbReference type="EMBL" id="KAL3233522.1"/>
    </source>
</evidence>
<dbReference type="PANTHER" id="PTHR11088:SF89">
    <property type="entry name" value="TRNA DIMETHYLALLYLTRANSFERASE"/>
    <property type="match status" value="1"/>
</dbReference>